<keyword evidence="2" id="KW-1185">Reference proteome</keyword>
<dbReference type="AlphaFoldDB" id="A0A3Q9BLF8"/>
<organism evidence="1 2">
    <name type="scientific">Jeotgalibaca ciconiae</name>
    <dbReference type="NCBI Taxonomy" id="2496265"/>
    <lineage>
        <taxon>Bacteria</taxon>
        <taxon>Bacillati</taxon>
        <taxon>Bacillota</taxon>
        <taxon>Bacilli</taxon>
        <taxon>Lactobacillales</taxon>
        <taxon>Carnobacteriaceae</taxon>
        <taxon>Jeotgalibaca</taxon>
    </lineage>
</organism>
<gene>
    <name evidence="1" type="ORF">EJN90_04360</name>
</gene>
<dbReference type="KEGG" id="jeh:EJN90_04360"/>
<dbReference type="Proteomes" id="UP000273326">
    <property type="component" value="Chromosome"/>
</dbReference>
<dbReference type="RefSeq" id="WP_126109044.1">
    <property type="nucleotide sequence ID" value="NZ_CP034465.1"/>
</dbReference>
<protein>
    <submittedName>
        <fullName evidence="1">Uncharacterized protein</fullName>
    </submittedName>
</protein>
<reference evidence="2" key="1">
    <citation type="submission" date="2018-12" db="EMBL/GenBank/DDBJ databases">
        <title>Complete genome sequencing of Jeotgalibaca sp. H21T32.</title>
        <authorList>
            <person name="Bae J.-W."/>
            <person name="Lee S.-Y."/>
        </authorList>
    </citation>
    <scope>NUCLEOTIDE SEQUENCE [LARGE SCALE GENOMIC DNA]</scope>
    <source>
        <strain evidence="2">H21T32</strain>
    </source>
</reference>
<dbReference type="EMBL" id="CP034465">
    <property type="protein sequence ID" value="AZP03966.1"/>
    <property type="molecule type" value="Genomic_DNA"/>
</dbReference>
<evidence type="ECO:0000313" key="2">
    <source>
        <dbReference type="Proteomes" id="UP000273326"/>
    </source>
</evidence>
<name>A0A3Q9BLF8_9LACT</name>
<sequence length="80" mass="9016">MSVQTWTLPFVMGVAALATYKQLLFRQKLQNGSLSFSDINIQLSIPGRVDMDAFTETDVQRASCGRTSLFSRNKDDQQEI</sequence>
<proteinExistence type="predicted"/>
<evidence type="ECO:0000313" key="1">
    <source>
        <dbReference type="EMBL" id="AZP03966.1"/>
    </source>
</evidence>
<accession>A0A3Q9BLF8</accession>